<accession>A0A8S9YNP5</accession>
<sequence length="76" mass="8276">MVPNTKVSVVALVGMAMTVFRSSCLEIPGCFAGRLTVDPDGLEEYDPDGRPRVQRAVTNVLTVGQQREDSRRPTNA</sequence>
<comment type="caution">
    <text evidence="2">The sequence shown here is derived from an EMBL/GenBank/DDBJ whole genome shotgun (WGS) entry which is preliminary data.</text>
</comment>
<protein>
    <recommendedName>
        <fullName evidence="4">Secreted protein</fullName>
    </recommendedName>
</protein>
<name>A0A8S9YNP5_9TREM</name>
<evidence type="ECO:0000256" key="1">
    <source>
        <dbReference type="SAM" id="SignalP"/>
    </source>
</evidence>
<keyword evidence="1" id="KW-0732">Signal</keyword>
<gene>
    <name evidence="2" type="ORF">EG68_09821</name>
</gene>
<dbReference type="Proteomes" id="UP000822476">
    <property type="component" value="Unassembled WGS sequence"/>
</dbReference>
<evidence type="ECO:0000313" key="3">
    <source>
        <dbReference type="Proteomes" id="UP000822476"/>
    </source>
</evidence>
<reference evidence="2" key="1">
    <citation type="submission" date="2019-07" db="EMBL/GenBank/DDBJ databases">
        <title>Annotation for the trematode Paragonimus miyazaki's.</title>
        <authorList>
            <person name="Choi Y.-J."/>
        </authorList>
    </citation>
    <scope>NUCLEOTIDE SEQUENCE</scope>
    <source>
        <strain evidence="2">Japan</strain>
    </source>
</reference>
<feature type="chain" id="PRO_5035946945" description="Secreted protein" evidence="1">
    <location>
        <begin position="25"/>
        <end position="76"/>
    </location>
</feature>
<evidence type="ECO:0008006" key="4">
    <source>
        <dbReference type="Google" id="ProtNLM"/>
    </source>
</evidence>
<keyword evidence="3" id="KW-1185">Reference proteome</keyword>
<dbReference type="AlphaFoldDB" id="A0A8S9YNP5"/>
<proteinExistence type="predicted"/>
<feature type="signal peptide" evidence="1">
    <location>
        <begin position="1"/>
        <end position="24"/>
    </location>
</feature>
<evidence type="ECO:0000313" key="2">
    <source>
        <dbReference type="EMBL" id="KAF7252952.1"/>
    </source>
</evidence>
<dbReference type="EMBL" id="JTDE01004854">
    <property type="protein sequence ID" value="KAF7252952.1"/>
    <property type="molecule type" value="Genomic_DNA"/>
</dbReference>
<organism evidence="2 3">
    <name type="scientific">Paragonimus skrjabini miyazakii</name>
    <dbReference type="NCBI Taxonomy" id="59628"/>
    <lineage>
        <taxon>Eukaryota</taxon>
        <taxon>Metazoa</taxon>
        <taxon>Spiralia</taxon>
        <taxon>Lophotrochozoa</taxon>
        <taxon>Platyhelminthes</taxon>
        <taxon>Trematoda</taxon>
        <taxon>Digenea</taxon>
        <taxon>Plagiorchiida</taxon>
        <taxon>Troglotremata</taxon>
        <taxon>Troglotrematidae</taxon>
        <taxon>Paragonimus</taxon>
    </lineage>
</organism>